<evidence type="ECO:0000313" key="1">
    <source>
        <dbReference type="EMBL" id="OJF11010.1"/>
    </source>
</evidence>
<keyword evidence="2" id="KW-1185">Reference proteome</keyword>
<organism evidence="1 2">
    <name type="scientific">Couchioplanes caeruleus subsp. caeruleus</name>
    <dbReference type="NCBI Taxonomy" id="56427"/>
    <lineage>
        <taxon>Bacteria</taxon>
        <taxon>Bacillati</taxon>
        <taxon>Actinomycetota</taxon>
        <taxon>Actinomycetes</taxon>
        <taxon>Micromonosporales</taxon>
        <taxon>Micromonosporaceae</taxon>
        <taxon>Couchioplanes</taxon>
    </lineage>
</organism>
<gene>
    <name evidence="1" type="ORF">BG844_28945</name>
</gene>
<evidence type="ECO:0000313" key="2">
    <source>
        <dbReference type="Proteomes" id="UP000182486"/>
    </source>
</evidence>
<sequence>MVPLSSSGIVPRYGVFGMVPWLTLPSDAFVLPCGGRIPWLPASVLPLGGDVVESVGWPQAASRAQAKRPTKNVRRRRRCPADADLIMDWLLYPVEDDPHRTVLQSRLAAVSG</sequence>
<accession>A0A1K0G139</accession>
<dbReference type="EMBL" id="MEIA01000441">
    <property type="protein sequence ID" value="OJF11010.1"/>
    <property type="molecule type" value="Genomic_DNA"/>
</dbReference>
<comment type="caution">
    <text evidence="1">The sequence shown here is derived from an EMBL/GenBank/DDBJ whole genome shotgun (WGS) entry which is preliminary data.</text>
</comment>
<reference evidence="1 2" key="1">
    <citation type="submission" date="2016-09" db="EMBL/GenBank/DDBJ databases">
        <title>Couchioplanes caeruleus draft genome sequence.</title>
        <authorList>
            <person name="Sheehan J."/>
            <person name="Caffrey P."/>
        </authorList>
    </citation>
    <scope>NUCLEOTIDE SEQUENCE [LARGE SCALE GENOMIC DNA]</scope>
    <source>
        <strain evidence="1 2">DSM 43634</strain>
    </source>
</reference>
<dbReference type="AlphaFoldDB" id="A0A1K0G139"/>
<proteinExistence type="predicted"/>
<name>A0A1K0G139_9ACTN</name>
<protein>
    <submittedName>
        <fullName evidence="1">Uncharacterized protein</fullName>
    </submittedName>
</protein>
<dbReference type="Proteomes" id="UP000182486">
    <property type="component" value="Unassembled WGS sequence"/>
</dbReference>